<comment type="similarity">
    <text evidence="1">Belongs to the DprA/Smf family.</text>
</comment>
<organism evidence="3 4">
    <name type="scientific">Candidatus Anaerobiospirillum pullistercoris</name>
    <dbReference type="NCBI Taxonomy" id="2838452"/>
    <lineage>
        <taxon>Bacteria</taxon>
        <taxon>Pseudomonadati</taxon>
        <taxon>Pseudomonadota</taxon>
        <taxon>Gammaproteobacteria</taxon>
        <taxon>Aeromonadales</taxon>
        <taxon>Succinivibrionaceae</taxon>
        <taxon>Anaerobiospirillum</taxon>
    </lineage>
</organism>
<evidence type="ECO:0000256" key="1">
    <source>
        <dbReference type="ARBA" id="ARBA00006525"/>
    </source>
</evidence>
<reference evidence="3" key="2">
    <citation type="submission" date="2021-04" db="EMBL/GenBank/DDBJ databases">
        <authorList>
            <person name="Gilroy R."/>
        </authorList>
    </citation>
    <scope>NUCLEOTIDE SEQUENCE</scope>
    <source>
        <strain evidence="3">USASDec5-558</strain>
    </source>
</reference>
<dbReference type="InterPro" id="IPR057666">
    <property type="entry name" value="DrpA_SLOG"/>
</dbReference>
<dbReference type="Pfam" id="PF02481">
    <property type="entry name" value="DNA_processg_A"/>
    <property type="match status" value="1"/>
</dbReference>
<dbReference type="InterPro" id="IPR003488">
    <property type="entry name" value="DprA"/>
</dbReference>
<accession>A0A9D1WCP7</accession>
<dbReference type="AlphaFoldDB" id="A0A9D1WCP7"/>
<proteinExistence type="inferred from homology"/>
<dbReference type="EMBL" id="DXEV01000052">
    <property type="protein sequence ID" value="HIX56397.1"/>
    <property type="molecule type" value="Genomic_DNA"/>
</dbReference>
<evidence type="ECO:0000313" key="4">
    <source>
        <dbReference type="Proteomes" id="UP000886829"/>
    </source>
</evidence>
<name>A0A9D1WCP7_9GAMM</name>
<comment type="caution">
    <text evidence="3">The sequence shown here is derived from an EMBL/GenBank/DDBJ whole genome shotgun (WGS) entry which is preliminary data.</text>
</comment>
<gene>
    <name evidence="3" type="ORF">H9850_02875</name>
</gene>
<dbReference type="Gene3D" id="3.40.50.450">
    <property type="match status" value="1"/>
</dbReference>
<feature type="domain" description="Smf/DprA SLOG" evidence="2">
    <location>
        <begin position="83"/>
        <end position="295"/>
    </location>
</feature>
<dbReference type="GO" id="GO:0009294">
    <property type="term" value="P:DNA-mediated transformation"/>
    <property type="evidence" value="ECO:0007669"/>
    <property type="project" value="InterPro"/>
</dbReference>
<dbReference type="PANTHER" id="PTHR43022">
    <property type="entry name" value="PROTEIN SMF"/>
    <property type="match status" value="1"/>
</dbReference>
<dbReference type="PANTHER" id="PTHR43022:SF1">
    <property type="entry name" value="PROTEIN SMF"/>
    <property type="match status" value="1"/>
</dbReference>
<sequence>MALTAKQIIAFLSLPSIGKTTVQELGSLSNEFIDDNDLYDFFTLAKIKRKSSIQPFSSNDLYLALQKAEIKLEQTQKAGINWVTLYDPNYPAVLRDVRSKDGKRSAVPIMIYYKGNLQLLSSPSIAIIGSRNTDKPYTDATQYLAGKFAARGLNIVSGLALGCDTAAHLGALDAGTGKTIAILGNGLDTTYPRKNKALADKILEQEGLLLSEYSIGTNATKYTLVARDLIQAGISKAVIVAQTRKDGGSMHAAIAASSAKKLLYVVKYNDPKLNQSDYNNGIQELVKNYGASYIIGVKGEEQMNNYLDAITKKIIDN</sequence>
<dbReference type="SUPFAM" id="SSF102405">
    <property type="entry name" value="MCP/YpsA-like"/>
    <property type="match status" value="1"/>
</dbReference>
<dbReference type="Proteomes" id="UP000886829">
    <property type="component" value="Unassembled WGS sequence"/>
</dbReference>
<protein>
    <submittedName>
        <fullName evidence="3">DNA-protecting protein DprA</fullName>
    </submittedName>
</protein>
<evidence type="ECO:0000313" key="3">
    <source>
        <dbReference type="EMBL" id="HIX56397.1"/>
    </source>
</evidence>
<reference evidence="3" key="1">
    <citation type="journal article" date="2021" name="PeerJ">
        <title>Extensive microbial diversity within the chicken gut microbiome revealed by metagenomics and culture.</title>
        <authorList>
            <person name="Gilroy R."/>
            <person name="Ravi A."/>
            <person name="Getino M."/>
            <person name="Pursley I."/>
            <person name="Horton D.L."/>
            <person name="Alikhan N.F."/>
            <person name="Baker D."/>
            <person name="Gharbi K."/>
            <person name="Hall N."/>
            <person name="Watson M."/>
            <person name="Adriaenssens E.M."/>
            <person name="Foster-Nyarko E."/>
            <person name="Jarju S."/>
            <person name="Secka A."/>
            <person name="Antonio M."/>
            <person name="Oren A."/>
            <person name="Chaudhuri R.R."/>
            <person name="La Ragione R."/>
            <person name="Hildebrand F."/>
            <person name="Pallen M.J."/>
        </authorList>
    </citation>
    <scope>NUCLEOTIDE SEQUENCE</scope>
    <source>
        <strain evidence="3">USASDec5-558</strain>
    </source>
</reference>
<evidence type="ECO:0000259" key="2">
    <source>
        <dbReference type="Pfam" id="PF02481"/>
    </source>
</evidence>